<evidence type="ECO:0000313" key="2">
    <source>
        <dbReference type="EMBL" id="CAI6095891.1"/>
    </source>
</evidence>
<dbReference type="AlphaFoldDB" id="A0AA35MF14"/>
<dbReference type="EMBL" id="CABFNP030001271">
    <property type="protein sequence ID" value="CAI6095891.1"/>
    <property type="molecule type" value="Genomic_DNA"/>
</dbReference>
<reference evidence="2" key="1">
    <citation type="submission" date="2023-01" db="EMBL/GenBank/DDBJ databases">
        <authorList>
            <person name="Piombo E."/>
        </authorList>
    </citation>
    <scope>NUCLEOTIDE SEQUENCE</scope>
</reference>
<protein>
    <submittedName>
        <fullName evidence="2">Uncharacterized protein</fullName>
    </submittedName>
</protein>
<feature type="signal peptide" evidence="1">
    <location>
        <begin position="1"/>
        <end position="21"/>
    </location>
</feature>
<dbReference type="InterPro" id="IPR023296">
    <property type="entry name" value="Glyco_hydro_beta-prop_sf"/>
</dbReference>
<dbReference type="SUPFAM" id="SSF75005">
    <property type="entry name" value="Arabinanase/levansucrase/invertase"/>
    <property type="match status" value="1"/>
</dbReference>
<feature type="chain" id="PRO_5041410717" evidence="1">
    <location>
        <begin position="22"/>
        <end position="314"/>
    </location>
</feature>
<organism evidence="2 3">
    <name type="scientific">Clonostachys chloroleuca</name>
    <dbReference type="NCBI Taxonomy" id="1926264"/>
    <lineage>
        <taxon>Eukaryota</taxon>
        <taxon>Fungi</taxon>
        <taxon>Dikarya</taxon>
        <taxon>Ascomycota</taxon>
        <taxon>Pezizomycotina</taxon>
        <taxon>Sordariomycetes</taxon>
        <taxon>Hypocreomycetidae</taxon>
        <taxon>Hypocreales</taxon>
        <taxon>Bionectriaceae</taxon>
        <taxon>Clonostachys</taxon>
    </lineage>
</organism>
<evidence type="ECO:0000313" key="3">
    <source>
        <dbReference type="Proteomes" id="UP001160390"/>
    </source>
</evidence>
<dbReference type="Proteomes" id="UP001160390">
    <property type="component" value="Unassembled WGS sequence"/>
</dbReference>
<proteinExistence type="predicted"/>
<dbReference type="InterPro" id="IPR050727">
    <property type="entry name" value="GH43_arabinanases"/>
</dbReference>
<name>A0AA35MF14_9HYPO</name>
<dbReference type="Gene3D" id="2.115.10.20">
    <property type="entry name" value="Glycosyl hydrolase domain, family 43"/>
    <property type="match status" value="1"/>
</dbReference>
<keyword evidence="1" id="KW-0732">Signal</keyword>
<accession>A0AA35MF14</accession>
<keyword evidence="3" id="KW-1185">Reference proteome</keyword>
<sequence length="314" mass="34333">MYLNPKIFVAVAMGVTMCVQAAPELHKSSITHRPSTRTSSPQDYEGYAFLYFTGSSETIYLASSIGYDALSFTELNSAQPVLVSTVGDGGESPDLVSFSKQRHVLVSPESYGNTWAPEAYYDDTLGTYAVYWASGIYDDVTNPGRKEIEYQRMVYATTDDFVTFTTPKVWQDEPPKGRIDSTVIKEGDVFYRFTKATINGCADIVQESSLSLTANLDKWSMLASCIGTNAGTEEVEGPSIFKTNPGDINGERYILIADEFGGDGYVPLESDDLASGQWVLSGSYNYPTAPRHGTIIPLTASELRGINEGYGMSK</sequence>
<evidence type="ECO:0000256" key="1">
    <source>
        <dbReference type="SAM" id="SignalP"/>
    </source>
</evidence>
<comment type="caution">
    <text evidence="2">The sequence shown here is derived from an EMBL/GenBank/DDBJ whole genome shotgun (WGS) entry which is preliminary data.</text>
</comment>
<dbReference type="CDD" id="cd08983">
    <property type="entry name" value="GH43_Bt3655-like"/>
    <property type="match status" value="1"/>
</dbReference>
<gene>
    <name evidence="2" type="ORF">CCHLO57077_00015871</name>
</gene>
<dbReference type="PANTHER" id="PTHR43301">
    <property type="entry name" value="ARABINAN ENDO-1,5-ALPHA-L-ARABINOSIDASE"/>
    <property type="match status" value="1"/>
</dbReference>
<dbReference type="PANTHER" id="PTHR43301:SF3">
    <property type="entry name" value="ARABINAN ENDO-1,5-ALPHA-L-ARABINOSIDASE A-RELATED"/>
    <property type="match status" value="1"/>
</dbReference>